<dbReference type="GO" id="GO:0004252">
    <property type="term" value="F:serine-type endopeptidase activity"/>
    <property type="evidence" value="ECO:0007669"/>
    <property type="project" value="InterPro"/>
</dbReference>
<proteinExistence type="inferred from homology"/>
<dbReference type="PANTHER" id="PTHR10795">
    <property type="entry name" value="PROPROTEIN CONVERTASE SUBTILISIN/KEXIN"/>
    <property type="match status" value="1"/>
</dbReference>
<dbReference type="SUPFAM" id="SSF52025">
    <property type="entry name" value="PA domain"/>
    <property type="match status" value="1"/>
</dbReference>
<dbReference type="PROSITE" id="PS51892">
    <property type="entry name" value="SUBTILASE"/>
    <property type="match status" value="1"/>
</dbReference>
<organism evidence="14 15">
    <name type="scientific">Rubus argutus</name>
    <name type="common">Southern blackberry</name>
    <dbReference type="NCBI Taxonomy" id="59490"/>
    <lineage>
        <taxon>Eukaryota</taxon>
        <taxon>Viridiplantae</taxon>
        <taxon>Streptophyta</taxon>
        <taxon>Embryophyta</taxon>
        <taxon>Tracheophyta</taxon>
        <taxon>Spermatophyta</taxon>
        <taxon>Magnoliopsida</taxon>
        <taxon>eudicotyledons</taxon>
        <taxon>Gunneridae</taxon>
        <taxon>Pentapetalae</taxon>
        <taxon>rosids</taxon>
        <taxon>fabids</taxon>
        <taxon>Rosales</taxon>
        <taxon>Rosaceae</taxon>
        <taxon>Rosoideae</taxon>
        <taxon>Rosoideae incertae sedis</taxon>
        <taxon>Rubus</taxon>
    </lineage>
</organism>
<evidence type="ECO:0000256" key="5">
    <source>
        <dbReference type="ARBA" id="ARBA00022670"/>
    </source>
</evidence>
<dbReference type="Gene3D" id="3.50.30.30">
    <property type="match status" value="1"/>
</dbReference>
<protein>
    <recommendedName>
        <fullName evidence="16">Subtilisin-like protease</fullName>
    </recommendedName>
</protein>
<evidence type="ECO:0008006" key="16">
    <source>
        <dbReference type="Google" id="ProtNLM"/>
    </source>
</evidence>
<feature type="domain" description="Peptidase S8/S53" evidence="11">
    <location>
        <begin position="69"/>
        <end position="418"/>
    </location>
</feature>
<evidence type="ECO:0000256" key="10">
    <source>
        <dbReference type="PROSITE-ProRule" id="PRU01240"/>
    </source>
</evidence>
<evidence type="ECO:0000256" key="2">
    <source>
        <dbReference type="ARBA" id="ARBA00004271"/>
    </source>
</evidence>
<dbReference type="PROSITE" id="PS00138">
    <property type="entry name" value="SUBTILASE_SER"/>
    <property type="match status" value="1"/>
</dbReference>
<evidence type="ECO:0000256" key="8">
    <source>
        <dbReference type="ARBA" id="ARBA00022825"/>
    </source>
</evidence>
<gene>
    <name evidence="14" type="ORF">M0R45_013515</name>
</gene>
<dbReference type="SUPFAM" id="SSF52743">
    <property type="entry name" value="Subtilisin-like"/>
    <property type="match status" value="1"/>
</dbReference>
<name>A0AAW1XIZ5_RUBAR</name>
<evidence type="ECO:0000313" key="14">
    <source>
        <dbReference type="EMBL" id="KAK9936687.1"/>
    </source>
</evidence>
<dbReference type="GO" id="GO:0006508">
    <property type="term" value="P:proteolysis"/>
    <property type="evidence" value="ECO:0007669"/>
    <property type="project" value="UniProtKB-KW"/>
</dbReference>
<dbReference type="Gene3D" id="3.40.50.200">
    <property type="entry name" value="Peptidase S8/S53 domain"/>
    <property type="match status" value="1"/>
</dbReference>
<evidence type="ECO:0000259" key="12">
    <source>
        <dbReference type="Pfam" id="PF02225"/>
    </source>
</evidence>
<evidence type="ECO:0000256" key="1">
    <source>
        <dbReference type="ARBA" id="ARBA00002076"/>
    </source>
</evidence>
<evidence type="ECO:0000259" key="13">
    <source>
        <dbReference type="Pfam" id="PF17766"/>
    </source>
</evidence>
<evidence type="ECO:0000313" key="15">
    <source>
        <dbReference type="Proteomes" id="UP001457282"/>
    </source>
</evidence>
<dbReference type="InterPro" id="IPR045051">
    <property type="entry name" value="SBT"/>
</dbReference>
<dbReference type="FunFam" id="3.50.30.30:FF:000005">
    <property type="entry name" value="subtilisin-like protease SBT1.5"/>
    <property type="match status" value="1"/>
</dbReference>
<dbReference type="GO" id="GO:0048046">
    <property type="term" value="C:apoplast"/>
    <property type="evidence" value="ECO:0007669"/>
    <property type="project" value="UniProtKB-SubCell"/>
</dbReference>
<sequence length="537" mass="56831">MPQRILALPATWTATEPTLPRQSQAELFLTSRLSAGSPGAQPPGVPRWPTSVYKVCWALPGASKAEGNTCFEEDMIAAMDDAIADGVDVLSISIGTAHPVNFTKDGIALGALHATKKNIVVACSAGNSGPAPSTLSNPAPWIVTVGASSLDRTFVSPVVLGNGMRIEGETVTPSKLEEHKMYPLVYAGDVVNPGVAQNLTGQCLAGSLSPEKVKGKIVLCWRGTGMRVAKGMEVKRAGGVGFILGNSKANGVEIACDPHVLPATAVTYSNANKIAEYINSTKNPNATIIPAKTVLHTKPAPFMTAFTSRGPSTIDPDILKPDITAPGLNILAAWTEADPPTKLLIDQRVAQYNIESGTSMSCPHIAAAAALLKAIHPTWSSAAIKSALMTTAEIRNNLDMPLNDESGNAATPFAYGSGHFRPTKARTLALSINLNYPSIAIPKLNGTITIKRTVTNVGDGKSIYFFTSKPPLGISVKASPSILFFDHVGQKKSFTITVKARTEMLGKMQLKDEYAFGWYTWTDGPHIVRSPIAVSLP</sequence>
<comment type="subcellular location">
    <subcellularLocation>
        <location evidence="2">Secreted</location>
        <location evidence="2">Extracellular space</location>
        <location evidence="2">Apoplast</location>
    </subcellularLocation>
</comment>
<dbReference type="InterPro" id="IPR041469">
    <property type="entry name" value="Subtilisin-like_FN3"/>
</dbReference>
<comment type="similarity">
    <text evidence="3 10">Belongs to the peptidase S8 family.</text>
</comment>
<dbReference type="InterPro" id="IPR003137">
    <property type="entry name" value="PA_domain"/>
</dbReference>
<keyword evidence="9" id="KW-0325">Glycoprotein</keyword>
<feature type="domain" description="Subtilisin-like protease fibronectin type-III" evidence="13">
    <location>
        <begin position="433"/>
        <end position="534"/>
    </location>
</feature>
<keyword evidence="7" id="KW-0378">Hydrolase</keyword>
<reference evidence="14 15" key="1">
    <citation type="journal article" date="2023" name="G3 (Bethesda)">
        <title>A chromosome-length genome assembly and annotation of blackberry (Rubus argutus, cv. 'Hillquist').</title>
        <authorList>
            <person name="Bruna T."/>
            <person name="Aryal R."/>
            <person name="Dudchenko O."/>
            <person name="Sargent D.J."/>
            <person name="Mead D."/>
            <person name="Buti M."/>
            <person name="Cavallini A."/>
            <person name="Hytonen T."/>
            <person name="Andres J."/>
            <person name="Pham M."/>
            <person name="Weisz D."/>
            <person name="Mascagni F."/>
            <person name="Usai G."/>
            <person name="Natali L."/>
            <person name="Bassil N."/>
            <person name="Fernandez G.E."/>
            <person name="Lomsadze A."/>
            <person name="Armour M."/>
            <person name="Olukolu B."/>
            <person name="Poorten T."/>
            <person name="Britton C."/>
            <person name="Davik J."/>
            <person name="Ashrafi H."/>
            <person name="Aiden E.L."/>
            <person name="Borodovsky M."/>
            <person name="Worthington M."/>
        </authorList>
    </citation>
    <scope>NUCLEOTIDE SEQUENCE [LARGE SCALE GENOMIC DNA]</scope>
    <source>
        <strain evidence="14">PI 553951</strain>
    </source>
</reference>
<evidence type="ECO:0000256" key="3">
    <source>
        <dbReference type="ARBA" id="ARBA00011073"/>
    </source>
</evidence>
<dbReference type="AlphaFoldDB" id="A0AAW1XIZ5"/>
<comment type="function">
    <text evidence="1">Required for arbuscular mycorrhiza (AM) development during AM symbiosis with AM fungi (e.g. Glomeromycota intraradices).</text>
</comment>
<evidence type="ECO:0000256" key="7">
    <source>
        <dbReference type="ARBA" id="ARBA00022801"/>
    </source>
</evidence>
<comment type="caution">
    <text evidence="10">Lacks conserved residue(s) required for the propagation of feature annotation.</text>
</comment>
<dbReference type="InterPro" id="IPR023828">
    <property type="entry name" value="Peptidase_S8_Ser-AS"/>
</dbReference>
<dbReference type="Gene3D" id="2.60.40.2310">
    <property type="match status" value="1"/>
</dbReference>
<evidence type="ECO:0000256" key="4">
    <source>
        <dbReference type="ARBA" id="ARBA00022523"/>
    </source>
</evidence>
<evidence type="ECO:0000256" key="9">
    <source>
        <dbReference type="ARBA" id="ARBA00023180"/>
    </source>
</evidence>
<evidence type="ECO:0000259" key="11">
    <source>
        <dbReference type="Pfam" id="PF00082"/>
    </source>
</evidence>
<dbReference type="InterPro" id="IPR046450">
    <property type="entry name" value="PA_dom_sf"/>
</dbReference>
<keyword evidence="15" id="KW-1185">Reference proteome</keyword>
<dbReference type="EMBL" id="JBEDUW010000003">
    <property type="protein sequence ID" value="KAK9936687.1"/>
    <property type="molecule type" value="Genomic_DNA"/>
</dbReference>
<comment type="caution">
    <text evidence="14">The sequence shown here is derived from an EMBL/GenBank/DDBJ whole genome shotgun (WGS) entry which is preliminary data.</text>
</comment>
<evidence type="ECO:0000256" key="6">
    <source>
        <dbReference type="ARBA" id="ARBA00022729"/>
    </source>
</evidence>
<dbReference type="CDD" id="cd02120">
    <property type="entry name" value="PA_subtilisin_like"/>
    <property type="match status" value="1"/>
</dbReference>
<accession>A0AAW1XIZ5</accession>
<dbReference type="Proteomes" id="UP001457282">
    <property type="component" value="Unassembled WGS sequence"/>
</dbReference>
<keyword evidence="6" id="KW-0732">Signal</keyword>
<feature type="domain" description="PA" evidence="12">
    <location>
        <begin position="183"/>
        <end position="274"/>
    </location>
</feature>
<keyword evidence="5" id="KW-0645">Protease</keyword>
<keyword evidence="8" id="KW-0720">Serine protease</keyword>
<dbReference type="InterPro" id="IPR000209">
    <property type="entry name" value="Peptidase_S8/S53_dom"/>
</dbReference>
<dbReference type="GO" id="GO:0009610">
    <property type="term" value="P:response to symbiotic fungus"/>
    <property type="evidence" value="ECO:0007669"/>
    <property type="project" value="UniProtKB-ARBA"/>
</dbReference>
<dbReference type="Pfam" id="PF17766">
    <property type="entry name" value="fn3_6"/>
    <property type="match status" value="1"/>
</dbReference>
<dbReference type="Pfam" id="PF02225">
    <property type="entry name" value="PA"/>
    <property type="match status" value="1"/>
</dbReference>
<keyword evidence="4" id="KW-0052">Apoplast</keyword>
<dbReference type="InterPro" id="IPR036852">
    <property type="entry name" value="Peptidase_S8/S53_dom_sf"/>
</dbReference>
<dbReference type="Pfam" id="PF00082">
    <property type="entry name" value="Peptidase_S8"/>
    <property type="match status" value="1"/>
</dbReference>